<keyword evidence="3 6" id="KW-0812">Transmembrane</keyword>
<evidence type="ECO:0000313" key="10">
    <source>
        <dbReference type="Proteomes" id="UP001071230"/>
    </source>
</evidence>
<feature type="transmembrane region" description="Helical" evidence="6">
    <location>
        <begin position="46"/>
        <end position="65"/>
    </location>
</feature>
<evidence type="ECO:0000256" key="1">
    <source>
        <dbReference type="ARBA" id="ARBA00004651"/>
    </source>
</evidence>
<dbReference type="InterPro" id="IPR036259">
    <property type="entry name" value="MFS_trans_sf"/>
</dbReference>
<name>A0A8S0X7L5_9FIRM</name>
<keyword evidence="10" id="KW-1185">Reference proteome</keyword>
<keyword evidence="5 6" id="KW-0472">Membrane</keyword>
<dbReference type="InterPro" id="IPR011701">
    <property type="entry name" value="MFS"/>
</dbReference>
<feature type="transmembrane region" description="Helical" evidence="6">
    <location>
        <begin position="139"/>
        <end position="164"/>
    </location>
</feature>
<dbReference type="PANTHER" id="PTHR23520:SF5">
    <property type="entry name" value="TRANSPORTER, PUTATIVE (AFU_ORTHOLOGUE AFUA_3G04000)-RELATED"/>
    <property type="match status" value="1"/>
</dbReference>
<comment type="subcellular location">
    <subcellularLocation>
        <location evidence="1">Cell membrane</location>
        <topology evidence="1">Multi-pass membrane protein</topology>
    </subcellularLocation>
</comment>
<dbReference type="SUPFAM" id="SSF103473">
    <property type="entry name" value="MFS general substrate transporter"/>
    <property type="match status" value="1"/>
</dbReference>
<sequence length="279" mass="29516">MNEPQRLPFGVVGQLLLARTLREMAFGAMAIILPVYWRKTGLSLPAIGVLFTLALLGSSTLAVLLGRYVNRVGRRRVLLVASALWVITTPLLFLGNLGGLAIVAVLGTLSPNGKEVGPFLAVEQAALARLYSGQTRVRAYAWFNLVGYTATAAGAVLAGVLGLVGGGGGSVWPFHLAIAGYGVIGLVQMILYLRLPAAVELPVQEHGSTNRPAAAYTPSSPVRRFVYTLSGLFALDALGAGFLSKTYYGGDCQDILDMSGYTHAPFRLKKGKRKAAALD</sequence>
<evidence type="ECO:0000313" key="9">
    <source>
        <dbReference type="EMBL" id="CEJ06493.1"/>
    </source>
</evidence>
<evidence type="ECO:0000256" key="3">
    <source>
        <dbReference type="ARBA" id="ARBA00022692"/>
    </source>
</evidence>
<dbReference type="GO" id="GO:0022857">
    <property type="term" value="F:transmembrane transporter activity"/>
    <property type="evidence" value="ECO:0007669"/>
    <property type="project" value="InterPro"/>
</dbReference>
<dbReference type="KEGG" id="aacx:DEACI_4233"/>
<keyword evidence="4 6" id="KW-1133">Transmembrane helix</keyword>
<keyword evidence="2" id="KW-0813">Transport</keyword>
<evidence type="ECO:0000256" key="2">
    <source>
        <dbReference type="ARBA" id="ARBA00022448"/>
    </source>
</evidence>
<accession>A0A8S0X7L5</accession>
<evidence type="ECO:0000256" key="6">
    <source>
        <dbReference type="SAM" id="Phobius"/>
    </source>
</evidence>
<dbReference type="Pfam" id="PF07690">
    <property type="entry name" value="MFS_1"/>
    <property type="match status" value="1"/>
</dbReference>
<dbReference type="GO" id="GO:0005886">
    <property type="term" value="C:plasma membrane"/>
    <property type="evidence" value="ECO:0007669"/>
    <property type="project" value="UniProtKB-SubCell"/>
</dbReference>
<reference evidence="8" key="2">
    <citation type="submission" date="2020-01" db="EMBL/GenBank/DDBJ databases">
        <authorList>
            <person name="Hornung B."/>
        </authorList>
    </citation>
    <scope>NUCLEOTIDE SEQUENCE</scope>
    <source>
        <strain evidence="8">PacBioINE</strain>
    </source>
</reference>
<dbReference type="PANTHER" id="PTHR23520">
    <property type="entry name" value="TRANSPORTER, PUTATIVE (AFU_ORTHOLOGUE AFUA_3G04000)-RELATED"/>
    <property type="match status" value="1"/>
</dbReference>
<dbReference type="AlphaFoldDB" id="A0A8S0X7L5"/>
<proteinExistence type="predicted"/>
<dbReference type="Proteomes" id="UP001071230">
    <property type="component" value="Unassembled WGS sequence"/>
</dbReference>
<feature type="transmembrane region" description="Helical" evidence="6">
    <location>
        <begin position="77"/>
        <end position="106"/>
    </location>
</feature>
<evidence type="ECO:0000256" key="4">
    <source>
        <dbReference type="ARBA" id="ARBA00022989"/>
    </source>
</evidence>
<feature type="domain" description="Major facilitator superfamily (MFS) profile" evidence="7">
    <location>
        <begin position="11"/>
        <end position="279"/>
    </location>
</feature>
<protein>
    <submittedName>
        <fullName evidence="9">Major facilitator superfamily domain, general substrate transporter</fullName>
    </submittedName>
    <submittedName>
        <fullName evidence="8">Major facilitator superfamily transporter</fullName>
    </submittedName>
</protein>
<gene>
    <name evidence="9" type="ORF">DEACI_0941</name>
    <name evidence="8" type="ORF">DEACI_4233</name>
</gene>
<dbReference type="Proteomes" id="UP000836597">
    <property type="component" value="Chromosome"/>
</dbReference>
<dbReference type="RefSeq" id="WP_240986616.1">
    <property type="nucleotide sequence ID" value="NZ_CDGJ01000029.1"/>
</dbReference>
<evidence type="ECO:0000313" key="8">
    <source>
        <dbReference type="EMBL" id="CAA7603410.1"/>
    </source>
</evidence>
<reference evidence="9" key="1">
    <citation type="submission" date="2014-11" db="EMBL/GenBank/DDBJ databases">
        <authorList>
            <person name="Hornung B.V."/>
        </authorList>
    </citation>
    <scope>NUCLEOTIDE SEQUENCE</scope>
    <source>
        <strain evidence="9">INE</strain>
    </source>
</reference>
<evidence type="ECO:0000256" key="5">
    <source>
        <dbReference type="ARBA" id="ARBA00023136"/>
    </source>
</evidence>
<dbReference type="EMBL" id="CDGJ01000029">
    <property type="protein sequence ID" value="CEJ06493.1"/>
    <property type="molecule type" value="Genomic_DNA"/>
</dbReference>
<dbReference type="PROSITE" id="PS50850">
    <property type="entry name" value="MFS"/>
    <property type="match status" value="1"/>
</dbReference>
<dbReference type="InterPro" id="IPR020846">
    <property type="entry name" value="MFS_dom"/>
</dbReference>
<dbReference type="Gene3D" id="1.20.1250.20">
    <property type="entry name" value="MFS general substrate transporter like domains"/>
    <property type="match status" value="1"/>
</dbReference>
<evidence type="ECO:0000259" key="7">
    <source>
        <dbReference type="PROSITE" id="PS50850"/>
    </source>
</evidence>
<feature type="transmembrane region" description="Helical" evidence="6">
    <location>
        <begin position="171"/>
        <end position="193"/>
    </location>
</feature>
<dbReference type="EMBL" id="LR746496">
    <property type="protein sequence ID" value="CAA7603410.1"/>
    <property type="molecule type" value="Genomic_DNA"/>
</dbReference>
<organism evidence="8">
    <name type="scientific">Acididesulfobacillus acetoxydans</name>
    <dbReference type="NCBI Taxonomy" id="1561005"/>
    <lineage>
        <taxon>Bacteria</taxon>
        <taxon>Bacillati</taxon>
        <taxon>Bacillota</taxon>
        <taxon>Clostridia</taxon>
        <taxon>Eubacteriales</taxon>
        <taxon>Peptococcaceae</taxon>
        <taxon>Acididesulfobacillus</taxon>
    </lineage>
</organism>